<protein>
    <recommendedName>
        <fullName evidence="1">Transposase IS200-like domain-containing protein</fullName>
    </recommendedName>
</protein>
<gene>
    <name evidence="2" type="ORF">DENIS_2799</name>
</gene>
<dbReference type="OrthoDB" id="9800147at2"/>
<dbReference type="InterPro" id="IPR052715">
    <property type="entry name" value="RAYT_transposase"/>
</dbReference>
<reference evidence="3" key="2">
    <citation type="submission" date="2019-01" db="EMBL/GenBank/DDBJ databases">
        <title>Genome sequence of Desulfonema ishimotonii strain Tokyo 01.</title>
        <authorList>
            <person name="Fukui M."/>
        </authorList>
    </citation>
    <scope>NUCLEOTIDE SEQUENCE [LARGE SCALE GENOMIC DNA]</scope>
    <source>
        <strain evidence="3">Tokyo 01</strain>
    </source>
</reference>
<sequence length="177" mass="21127">MLTRHPHTPAHLFLDNTPYFITGAIYQKRPLLADAGLKKELSGIMKENFSMAGWRLDHWVILDNHYHVLGHSRKGSDLSKIIGRVHYRSAGLIRAATGCERPVWWNYWDYCPRDEKEYVTRLNYLLNNPVKHGYVHRLHDYPFSSFHEFFDQMGRERLVKQFQDYPEYRSIEIKDDF</sequence>
<proteinExistence type="predicted"/>
<dbReference type="PANTHER" id="PTHR36966">
    <property type="entry name" value="REP-ASSOCIATED TYROSINE TRANSPOSASE"/>
    <property type="match status" value="1"/>
</dbReference>
<dbReference type="Gene3D" id="3.30.70.1290">
    <property type="entry name" value="Transposase IS200-like"/>
    <property type="match status" value="1"/>
</dbReference>
<keyword evidence="3" id="KW-1185">Reference proteome</keyword>
<dbReference type="SUPFAM" id="SSF143422">
    <property type="entry name" value="Transposase IS200-like"/>
    <property type="match status" value="1"/>
</dbReference>
<name>A0A401FXY6_9BACT</name>
<dbReference type="GO" id="GO:0043565">
    <property type="term" value="F:sequence-specific DNA binding"/>
    <property type="evidence" value="ECO:0007669"/>
    <property type="project" value="TreeGrafter"/>
</dbReference>
<dbReference type="EMBL" id="BEXT01000001">
    <property type="protein sequence ID" value="GBC61837.1"/>
    <property type="molecule type" value="Genomic_DNA"/>
</dbReference>
<dbReference type="Pfam" id="PF01797">
    <property type="entry name" value="Y1_Tnp"/>
    <property type="match status" value="1"/>
</dbReference>
<reference evidence="3" key="1">
    <citation type="submission" date="2017-11" db="EMBL/GenBank/DDBJ databases">
        <authorList>
            <person name="Watanabe M."/>
            <person name="Kojima H."/>
        </authorList>
    </citation>
    <scope>NUCLEOTIDE SEQUENCE [LARGE SCALE GENOMIC DNA]</scope>
    <source>
        <strain evidence="3">Tokyo 01</strain>
    </source>
</reference>
<evidence type="ECO:0000313" key="3">
    <source>
        <dbReference type="Proteomes" id="UP000288096"/>
    </source>
</evidence>
<dbReference type="SMART" id="SM01321">
    <property type="entry name" value="Y1_Tnp"/>
    <property type="match status" value="1"/>
</dbReference>
<dbReference type="PANTHER" id="PTHR36966:SF1">
    <property type="entry name" value="REP-ASSOCIATED TYROSINE TRANSPOSASE"/>
    <property type="match status" value="1"/>
</dbReference>
<feature type="domain" description="Transposase IS200-like" evidence="1">
    <location>
        <begin position="14"/>
        <end position="128"/>
    </location>
</feature>
<accession>A0A401FXY6</accession>
<comment type="caution">
    <text evidence="2">The sequence shown here is derived from an EMBL/GenBank/DDBJ whole genome shotgun (WGS) entry which is preliminary data.</text>
</comment>
<dbReference type="Proteomes" id="UP000288096">
    <property type="component" value="Unassembled WGS sequence"/>
</dbReference>
<dbReference type="NCBIfam" id="NF047646">
    <property type="entry name" value="REP_Tyr_transpos"/>
    <property type="match status" value="1"/>
</dbReference>
<dbReference type="InterPro" id="IPR036515">
    <property type="entry name" value="Transposase_17_sf"/>
</dbReference>
<organism evidence="2 3">
    <name type="scientific">Desulfonema ishimotonii</name>
    <dbReference type="NCBI Taxonomy" id="45657"/>
    <lineage>
        <taxon>Bacteria</taxon>
        <taxon>Pseudomonadati</taxon>
        <taxon>Thermodesulfobacteriota</taxon>
        <taxon>Desulfobacteria</taxon>
        <taxon>Desulfobacterales</taxon>
        <taxon>Desulfococcaceae</taxon>
        <taxon>Desulfonema</taxon>
    </lineage>
</organism>
<dbReference type="GO" id="GO:0006313">
    <property type="term" value="P:DNA transposition"/>
    <property type="evidence" value="ECO:0007669"/>
    <property type="project" value="InterPro"/>
</dbReference>
<evidence type="ECO:0000313" key="2">
    <source>
        <dbReference type="EMBL" id="GBC61837.1"/>
    </source>
</evidence>
<evidence type="ECO:0000259" key="1">
    <source>
        <dbReference type="SMART" id="SM01321"/>
    </source>
</evidence>
<dbReference type="RefSeq" id="WP_124329073.1">
    <property type="nucleotide sequence ID" value="NZ_BEXT01000001.1"/>
</dbReference>
<dbReference type="InterPro" id="IPR002686">
    <property type="entry name" value="Transposase_17"/>
</dbReference>
<dbReference type="AlphaFoldDB" id="A0A401FXY6"/>
<dbReference type="GO" id="GO:0004803">
    <property type="term" value="F:transposase activity"/>
    <property type="evidence" value="ECO:0007669"/>
    <property type="project" value="InterPro"/>
</dbReference>